<dbReference type="EMBL" id="BOOU01000049">
    <property type="protein sequence ID" value="GII78546.1"/>
    <property type="molecule type" value="Genomic_DNA"/>
</dbReference>
<dbReference type="RefSeq" id="WP_203986580.1">
    <property type="nucleotide sequence ID" value="NZ_BOOU01000049.1"/>
</dbReference>
<dbReference type="GO" id="GO:0016705">
    <property type="term" value="F:oxidoreductase activity, acting on paired donors, with incorporation or reduction of molecular oxygen"/>
    <property type="evidence" value="ECO:0007669"/>
    <property type="project" value="InterPro"/>
</dbReference>
<comment type="caution">
    <text evidence="2">The sequence shown here is derived from an EMBL/GenBank/DDBJ whole genome shotgun (WGS) entry which is preliminary data.</text>
</comment>
<dbReference type="Gene3D" id="3.20.20.30">
    <property type="entry name" value="Luciferase-like domain"/>
    <property type="match status" value="1"/>
</dbReference>
<evidence type="ECO:0000259" key="1">
    <source>
        <dbReference type="Pfam" id="PF00296"/>
    </source>
</evidence>
<proteinExistence type="predicted"/>
<dbReference type="PANTHER" id="PTHR30137:SF6">
    <property type="entry name" value="LUCIFERASE-LIKE MONOOXYGENASE"/>
    <property type="match status" value="1"/>
</dbReference>
<dbReference type="Proteomes" id="UP000655287">
    <property type="component" value="Unassembled WGS sequence"/>
</dbReference>
<dbReference type="AlphaFoldDB" id="A0A919R2K1"/>
<dbReference type="GO" id="GO:0005829">
    <property type="term" value="C:cytosol"/>
    <property type="evidence" value="ECO:0007669"/>
    <property type="project" value="TreeGrafter"/>
</dbReference>
<organism evidence="2 3">
    <name type="scientific">Sphaerisporangium rufum</name>
    <dbReference type="NCBI Taxonomy" id="1381558"/>
    <lineage>
        <taxon>Bacteria</taxon>
        <taxon>Bacillati</taxon>
        <taxon>Actinomycetota</taxon>
        <taxon>Actinomycetes</taxon>
        <taxon>Streptosporangiales</taxon>
        <taxon>Streptosporangiaceae</taxon>
        <taxon>Sphaerisporangium</taxon>
    </lineage>
</organism>
<evidence type="ECO:0000313" key="2">
    <source>
        <dbReference type="EMBL" id="GII78546.1"/>
    </source>
</evidence>
<sequence>MTEPPGARRLRIGMSLSAHYPPGTPVREALRETMEQVALAEEMGLSSILLGHHYLARSQFLQPLSTVAYLAARTERIRLGFGVYLLPLHNPLALAEEFATLDQLSGGRLIVGLGAGYRGVEFRAFGVPVEERFRRLEEYVGVLRALWSGEPVTASGSFGELAGARVLLRPVAPGGPPLWLGAFGPAGMRRVARLDAAWAVAPNGTVEEVAARMADFRAALAEHGRSADRDYPLLREGCVAPTRRQAVDAAGPYLAGQYENYRGWKHGTSAHELIEGHAVIGSPDDVAERLARYAAIGHTEVVLRLQWSGMPQADVLRSIRLLGREVLPALAEVPVGAPAPAAG</sequence>
<dbReference type="Pfam" id="PF00296">
    <property type="entry name" value="Bac_luciferase"/>
    <property type="match status" value="1"/>
</dbReference>
<accession>A0A919R2K1</accession>
<feature type="domain" description="Luciferase-like" evidence="1">
    <location>
        <begin position="12"/>
        <end position="299"/>
    </location>
</feature>
<dbReference type="InterPro" id="IPR050766">
    <property type="entry name" value="Bact_Lucif_Oxidored"/>
</dbReference>
<dbReference type="SUPFAM" id="SSF51679">
    <property type="entry name" value="Bacterial luciferase-like"/>
    <property type="match status" value="1"/>
</dbReference>
<dbReference type="InterPro" id="IPR036661">
    <property type="entry name" value="Luciferase-like_sf"/>
</dbReference>
<dbReference type="InterPro" id="IPR019921">
    <property type="entry name" value="Lucif-like_OxRdtase_Rv2161c"/>
</dbReference>
<dbReference type="PANTHER" id="PTHR30137">
    <property type="entry name" value="LUCIFERASE-LIKE MONOOXYGENASE"/>
    <property type="match status" value="1"/>
</dbReference>
<gene>
    <name evidence="2" type="primary">hmd_1</name>
    <name evidence="2" type="ORF">Sru01_35280</name>
</gene>
<evidence type="ECO:0000313" key="3">
    <source>
        <dbReference type="Proteomes" id="UP000655287"/>
    </source>
</evidence>
<dbReference type="NCBIfam" id="TIGR03619">
    <property type="entry name" value="F420_Rv2161c"/>
    <property type="match status" value="1"/>
</dbReference>
<keyword evidence="3" id="KW-1185">Reference proteome</keyword>
<dbReference type="InterPro" id="IPR011251">
    <property type="entry name" value="Luciferase-like_dom"/>
</dbReference>
<name>A0A919R2K1_9ACTN</name>
<protein>
    <submittedName>
        <fullName evidence="2">N5,N10-methylene tetrahydromethanopterin reductase</fullName>
    </submittedName>
</protein>
<reference evidence="2" key="1">
    <citation type="submission" date="2021-01" db="EMBL/GenBank/DDBJ databases">
        <title>Whole genome shotgun sequence of Sphaerisporangium rufum NBRC 109079.</title>
        <authorList>
            <person name="Komaki H."/>
            <person name="Tamura T."/>
        </authorList>
    </citation>
    <scope>NUCLEOTIDE SEQUENCE</scope>
    <source>
        <strain evidence="2">NBRC 109079</strain>
    </source>
</reference>